<protein>
    <submittedName>
        <fullName evidence="1">Uncharacterized protein</fullName>
    </submittedName>
</protein>
<accession>A0ABQ5ZVK7</accession>
<gene>
    <name evidence="1" type="ORF">GCM10007923_63420</name>
</gene>
<keyword evidence="2" id="KW-1185">Reference proteome</keyword>
<evidence type="ECO:0000313" key="2">
    <source>
        <dbReference type="Proteomes" id="UP001156702"/>
    </source>
</evidence>
<evidence type="ECO:0000313" key="1">
    <source>
        <dbReference type="EMBL" id="GLR55121.1"/>
    </source>
</evidence>
<sequence length="80" mass="8639">MIAWPKVIMGVAIAGALIWLYAEIRAGGARDITSKFERRNNDARNAADDARSAYDRCLDGGGLWNFGAGRCDGPAPRRGD</sequence>
<name>A0ABQ5ZVK7_9HYPH</name>
<dbReference type="Proteomes" id="UP001156702">
    <property type="component" value="Unassembled WGS sequence"/>
</dbReference>
<dbReference type="RefSeq" id="WP_245083081.1">
    <property type="nucleotide sequence ID" value="NZ_BSOP01000069.1"/>
</dbReference>
<comment type="caution">
    <text evidence="1">The sequence shown here is derived from an EMBL/GenBank/DDBJ whole genome shotgun (WGS) entry which is preliminary data.</text>
</comment>
<dbReference type="EMBL" id="BSOP01000069">
    <property type="protein sequence ID" value="GLR55121.1"/>
    <property type="molecule type" value="Genomic_DNA"/>
</dbReference>
<organism evidence="1 2">
    <name type="scientific">Shinella yambaruensis</name>
    <dbReference type="NCBI Taxonomy" id="415996"/>
    <lineage>
        <taxon>Bacteria</taxon>
        <taxon>Pseudomonadati</taxon>
        <taxon>Pseudomonadota</taxon>
        <taxon>Alphaproteobacteria</taxon>
        <taxon>Hyphomicrobiales</taxon>
        <taxon>Rhizobiaceae</taxon>
        <taxon>Shinella</taxon>
    </lineage>
</organism>
<reference evidence="2" key="1">
    <citation type="journal article" date="2019" name="Int. J. Syst. Evol. Microbiol.">
        <title>The Global Catalogue of Microorganisms (GCM) 10K type strain sequencing project: providing services to taxonomists for standard genome sequencing and annotation.</title>
        <authorList>
            <consortium name="The Broad Institute Genomics Platform"/>
            <consortium name="The Broad Institute Genome Sequencing Center for Infectious Disease"/>
            <person name="Wu L."/>
            <person name="Ma J."/>
        </authorList>
    </citation>
    <scope>NUCLEOTIDE SEQUENCE [LARGE SCALE GENOMIC DNA]</scope>
    <source>
        <strain evidence="2">NBRC 102122</strain>
    </source>
</reference>
<proteinExistence type="predicted"/>